<keyword evidence="3" id="KW-1185">Reference proteome</keyword>
<comment type="caution">
    <text evidence="2">The sequence shown here is derived from an EMBL/GenBank/DDBJ whole genome shotgun (WGS) entry which is preliminary data.</text>
</comment>
<evidence type="ECO:0000313" key="2">
    <source>
        <dbReference type="EMBL" id="CAG5133031.1"/>
    </source>
</evidence>
<dbReference type="EMBL" id="CAJHNH020005857">
    <property type="protein sequence ID" value="CAG5133031.1"/>
    <property type="molecule type" value="Genomic_DNA"/>
</dbReference>
<feature type="non-terminal residue" evidence="2">
    <location>
        <position position="1"/>
    </location>
</feature>
<organism evidence="2 3">
    <name type="scientific">Candidula unifasciata</name>
    <dbReference type="NCBI Taxonomy" id="100452"/>
    <lineage>
        <taxon>Eukaryota</taxon>
        <taxon>Metazoa</taxon>
        <taxon>Spiralia</taxon>
        <taxon>Lophotrochozoa</taxon>
        <taxon>Mollusca</taxon>
        <taxon>Gastropoda</taxon>
        <taxon>Heterobranchia</taxon>
        <taxon>Euthyneura</taxon>
        <taxon>Panpulmonata</taxon>
        <taxon>Eupulmonata</taxon>
        <taxon>Stylommatophora</taxon>
        <taxon>Helicina</taxon>
        <taxon>Helicoidea</taxon>
        <taxon>Geomitridae</taxon>
        <taxon>Candidula</taxon>
    </lineage>
</organism>
<proteinExistence type="predicted"/>
<feature type="region of interest" description="Disordered" evidence="1">
    <location>
        <begin position="46"/>
        <end position="71"/>
    </location>
</feature>
<accession>A0A8S4A3P1</accession>
<reference evidence="2" key="1">
    <citation type="submission" date="2021-04" db="EMBL/GenBank/DDBJ databases">
        <authorList>
            <consortium name="Molecular Ecology Group"/>
        </authorList>
    </citation>
    <scope>NUCLEOTIDE SEQUENCE</scope>
</reference>
<evidence type="ECO:0000313" key="3">
    <source>
        <dbReference type="Proteomes" id="UP000678393"/>
    </source>
</evidence>
<protein>
    <submittedName>
        <fullName evidence="2">Uncharacterized protein</fullName>
    </submittedName>
</protein>
<name>A0A8S4A3P1_9EUPU</name>
<evidence type="ECO:0000256" key="1">
    <source>
        <dbReference type="SAM" id="MobiDB-lite"/>
    </source>
</evidence>
<sequence>KIREKRGCQGYMCGYSHMSGHAGNLAMQHALKKLILECAVNPNCSPRGRRRREAPTHISLRALLRQENQTS</sequence>
<dbReference type="Proteomes" id="UP000678393">
    <property type="component" value="Unassembled WGS sequence"/>
</dbReference>
<dbReference type="AlphaFoldDB" id="A0A8S4A3P1"/>
<gene>
    <name evidence="2" type="ORF">CUNI_LOCUS18589</name>
</gene>